<proteinExistence type="predicted"/>
<dbReference type="EMBL" id="HAEC01004963">
    <property type="protein sequence ID" value="SBQ73040.1"/>
    <property type="molecule type" value="Transcribed_RNA"/>
</dbReference>
<reference evidence="1" key="1">
    <citation type="submission" date="2016-05" db="EMBL/GenBank/DDBJ databases">
        <authorList>
            <person name="Lavstsen T."/>
            <person name="Jespersen J.S."/>
        </authorList>
    </citation>
    <scope>NUCLEOTIDE SEQUENCE</scope>
    <source>
        <tissue evidence="1">Brain</tissue>
    </source>
</reference>
<accession>A0A1A8GMI6</accession>
<name>A0A1A8GMI6_9TELE</name>
<reference evidence="1" key="2">
    <citation type="submission" date="2016-06" db="EMBL/GenBank/DDBJ databases">
        <title>The genome of a short-lived fish provides insights into sex chromosome evolution and the genetic control of aging.</title>
        <authorList>
            <person name="Reichwald K."/>
            <person name="Felder M."/>
            <person name="Petzold A."/>
            <person name="Koch P."/>
            <person name="Groth M."/>
            <person name="Platzer M."/>
        </authorList>
    </citation>
    <scope>NUCLEOTIDE SEQUENCE</scope>
    <source>
        <tissue evidence="1">Brain</tissue>
    </source>
</reference>
<evidence type="ECO:0000313" key="1">
    <source>
        <dbReference type="EMBL" id="SBQ73040.1"/>
    </source>
</evidence>
<feature type="non-terminal residue" evidence="1">
    <location>
        <position position="1"/>
    </location>
</feature>
<dbReference type="AlphaFoldDB" id="A0A1A8GMI6"/>
<protein>
    <submittedName>
        <fullName evidence="1">Mucin 17, cell surface associated</fullName>
    </submittedName>
</protein>
<sequence>TLQICWRTFQLNNVQMKATGLPVSKHKNRNKQKPGWLLKSFSPIWTYEGWFPVSAASFRQTRLQTDGYKVLRSCNNALHLPAGQRFHHRTVDVLHELTLLHIIYL</sequence>
<feature type="non-terminal residue" evidence="1">
    <location>
        <position position="105"/>
    </location>
</feature>
<gene>
    <name evidence="1" type="primary">MUC17</name>
</gene>
<organism evidence="1">
    <name type="scientific">Nothobranchius korthausae</name>
    <dbReference type="NCBI Taxonomy" id="1143690"/>
    <lineage>
        <taxon>Eukaryota</taxon>
        <taxon>Metazoa</taxon>
        <taxon>Chordata</taxon>
        <taxon>Craniata</taxon>
        <taxon>Vertebrata</taxon>
        <taxon>Euteleostomi</taxon>
        <taxon>Actinopterygii</taxon>
        <taxon>Neopterygii</taxon>
        <taxon>Teleostei</taxon>
        <taxon>Neoteleostei</taxon>
        <taxon>Acanthomorphata</taxon>
        <taxon>Ovalentaria</taxon>
        <taxon>Atherinomorphae</taxon>
        <taxon>Cyprinodontiformes</taxon>
        <taxon>Nothobranchiidae</taxon>
        <taxon>Nothobranchius</taxon>
    </lineage>
</organism>